<proteinExistence type="predicted"/>
<evidence type="ECO:0000313" key="1">
    <source>
        <dbReference type="EMBL" id="KAG2308943.1"/>
    </source>
</evidence>
<dbReference type="AlphaFoldDB" id="A0A8X7VCN3"/>
<keyword evidence="2" id="KW-1185">Reference proteome</keyword>
<comment type="caution">
    <text evidence="1">The sequence shown here is derived from an EMBL/GenBank/DDBJ whole genome shotgun (WGS) entry which is preliminary data.</text>
</comment>
<dbReference type="PANTHER" id="PTHR34119">
    <property type="entry name" value="HYDROXYPROLINE-RICH GLYCOPROTEIN-LIKE"/>
    <property type="match status" value="1"/>
</dbReference>
<dbReference type="Proteomes" id="UP000886595">
    <property type="component" value="Unassembled WGS sequence"/>
</dbReference>
<protein>
    <submittedName>
        <fullName evidence="1">Uncharacterized protein</fullName>
    </submittedName>
</protein>
<dbReference type="PANTHER" id="PTHR34119:SF20">
    <property type="entry name" value="BAR DOMAIN-CONTAINING PROTEIN"/>
    <property type="match status" value="1"/>
</dbReference>
<dbReference type="OrthoDB" id="1809328at2759"/>
<accession>A0A8X7VCN3</accession>
<sequence>MTYLIIGTLHLVRIRGIEDGDLRVDGFGELTGHTSCRPGLNTAQENKEASYGRSRSYRRDVRIESQSAPLLLRTDNASFREALRMRSSLTRKFSTYALPTPVETARSPSSITSLANNNMASSNPAKAITKTIGIHPHWKLKDPQRFLLDRCQP</sequence>
<reference evidence="1 2" key="1">
    <citation type="submission" date="2020-02" db="EMBL/GenBank/DDBJ databases">
        <authorList>
            <person name="Ma Q."/>
            <person name="Huang Y."/>
            <person name="Song X."/>
            <person name="Pei D."/>
        </authorList>
    </citation>
    <scope>NUCLEOTIDE SEQUENCE [LARGE SCALE GENOMIC DNA]</scope>
    <source>
        <strain evidence="1">Sxm20200214</strain>
        <tissue evidence="1">Leaf</tissue>
    </source>
</reference>
<dbReference type="EMBL" id="JAAMPC010000006">
    <property type="protein sequence ID" value="KAG2308943.1"/>
    <property type="molecule type" value="Genomic_DNA"/>
</dbReference>
<name>A0A8X7VCN3_BRACI</name>
<dbReference type="InterPro" id="IPR037488">
    <property type="entry name" value="At2g33490-like"/>
</dbReference>
<organism evidence="1 2">
    <name type="scientific">Brassica carinata</name>
    <name type="common">Ethiopian mustard</name>
    <name type="synonym">Abyssinian cabbage</name>
    <dbReference type="NCBI Taxonomy" id="52824"/>
    <lineage>
        <taxon>Eukaryota</taxon>
        <taxon>Viridiplantae</taxon>
        <taxon>Streptophyta</taxon>
        <taxon>Embryophyta</taxon>
        <taxon>Tracheophyta</taxon>
        <taxon>Spermatophyta</taxon>
        <taxon>Magnoliopsida</taxon>
        <taxon>eudicotyledons</taxon>
        <taxon>Gunneridae</taxon>
        <taxon>Pentapetalae</taxon>
        <taxon>rosids</taxon>
        <taxon>malvids</taxon>
        <taxon>Brassicales</taxon>
        <taxon>Brassicaceae</taxon>
        <taxon>Brassiceae</taxon>
        <taxon>Brassica</taxon>
    </lineage>
</organism>
<evidence type="ECO:0000313" key="2">
    <source>
        <dbReference type="Proteomes" id="UP000886595"/>
    </source>
</evidence>
<gene>
    <name evidence="1" type="ORF">Bca52824_028691</name>
</gene>